<dbReference type="Gene3D" id="3.40.50.300">
    <property type="entry name" value="P-loop containing nucleotide triphosphate hydrolases"/>
    <property type="match status" value="1"/>
</dbReference>
<evidence type="ECO:0000259" key="5">
    <source>
        <dbReference type="Pfam" id="PF01656"/>
    </source>
</evidence>
<dbReference type="SUPFAM" id="SSF52317">
    <property type="entry name" value="Class I glutamine amidotransferase-like"/>
    <property type="match status" value="1"/>
</dbReference>
<evidence type="ECO:0000256" key="3">
    <source>
        <dbReference type="ARBA" id="ARBA00022962"/>
    </source>
</evidence>
<evidence type="ECO:0000256" key="1">
    <source>
        <dbReference type="ARBA" id="ARBA00004953"/>
    </source>
</evidence>
<dbReference type="InterPro" id="IPR002586">
    <property type="entry name" value="CobQ/CobB/MinD/ParA_Nub-bd_dom"/>
</dbReference>
<organism evidence="7 8">
    <name type="scientific">Acidimicrobium ferrooxidans (strain DSM 10331 / JCM 15462 / NBRC 103882 / ICP)</name>
    <dbReference type="NCBI Taxonomy" id="525909"/>
    <lineage>
        <taxon>Bacteria</taxon>
        <taxon>Bacillati</taxon>
        <taxon>Actinomycetota</taxon>
        <taxon>Acidimicrobiia</taxon>
        <taxon>Acidimicrobiales</taxon>
        <taxon>Acidimicrobiaceae</taxon>
        <taxon>Acidimicrobium</taxon>
    </lineage>
</organism>
<evidence type="ECO:0000313" key="7">
    <source>
        <dbReference type="EMBL" id="ACU53761.1"/>
    </source>
</evidence>
<dbReference type="HOGENOM" id="CLU_019250_2_2_11"/>
<dbReference type="NCBIfam" id="NF001989">
    <property type="entry name" value="PRK00784.1"/>
    <property type="match status" value="1"/>
</dbReference>
<dbReference type="CDD" id="cd01750">
    <property type="entry name" value="GATase1_CobQ"/>
    <property type="match status" value="1"/>
</dbReference>
<dbReference type="HAMAP" id="MF_00028">
    <property type="entry name" value="CobQ"/>
    <property type="match status" value="1"/>
</dbReference>
<dbReference type="OrthoDB" id="9808302at2"/>
<dbReference type="InterPro" id="IPR027417">
    <property type="entry name" value="P-loop_NTPase"/>
</dbReference>
<comment type="similarity">
    <text evidence="4">Belongs to the CobB/CobQ family. CobQ subfamily.</text>
</comment>
<dbReference type="Gene3D" id="3.40.50.880">
    <property type="match status" value="1"/>
</dbReference>
<dbReference type="RefSeq" id="WP_015798250.1">
    <property type="nucleotide sequence ID" value="NC_013124.1"/>
</dbReference>
<dbReference type="Pfam" id="PF01656">
    <property type="entry name" value="CbiA"/>
    <property type="match status" value="1"/>
</dbReference>
<accession>C7LYF3</accession>
<dbReference type="AlphaFoldDB" id="C7LYF3"/>
<evidence type="ECO:0000259" key="6">
    <source>
        <dbReference type="Pfam" id="PF07685"/>
    </source>
</evidence>
<comment type="function">
    <text evidence="4">Catalyzes amidations at positions B, D, E, and G on adenosylcobyrinic A,C-diamide. NH(2) groups are provided by glutamine, and one molecule of ATP is hydrogenolyzed for each amidation.</text>
</comment>
<evidence type="ECO:0000313" key="8">
    <source>
        <dbReference type="Proteomes" id="UP000000771"/>
    </source>
</evidence>
<keyword evidence="3 4" id="KW-0315">Glutamine amidotransferase</keyword>
<dbReference type="UniPathway" id="UPA00148"/>
<protein>
    <recommendedName>
        <fullName evidence="4">Cobyric acid synthase</fullName>
    </recommendedName>
</protein>
<comment type="pathway">
    <text evidence="1 4">Cofactor biosynthesis; adenosylcobalamin biosynthesis.</text>
</comment>
<dbReference type="SUPFAM" id="SSF52540">
    <property type="entry name" value="P-loop containing nucleoside triphosphate hydrolases"/>
    <property type="match status" value="1"/>
</dbReference>
<dbReference type="GO" id="GO:0009236">
    <property type="term" value="P:cobalamin biosynthetic process"/>
    <property type="evidence" value="ECO:0007669"/>
    <property type="project" value="UniProtKB-UniRule"/>
</dbReference>
<dbReference type="NCBIfam" id="TIGR00313">
    <property type="entry name" value="cobQ"/>
    <property type="match status" value="1"/>
</dbReference>
<dbReference type="GO" id="GO:0003824">
    <property type="term" value="F:catalytic activity"/>
    <property type="evidence" value="ECO:0007669"/>
    <property type="project" value="InterPro"/>
</dbReference>
<name>C7LYF3_ACIFD</name>
<dbReference type="GO" id="GO:0015420">
    <property type="term" value="F:ABC-type vitamin B12 transporter activity"/>
    <property type="evidence" value="ECO:0007669"/>
    <property type="project" value="UniProtKB-UniRule"/>
</dbReference>
<dbReference type="PANTHER" id="PTHR21343:SF1">
    <property type="entry name" value="COBYRIC ACID SYNTHASE"/>
    <property type="match status" value="1"/>
</dbReference>
<feature type="active site" evidence="4">
    <location>
        <position position="423"/>
    </location>
</feature>
<gene>
    <name evidence="4" type="primary">cobQ</name>
    <name evidence="7" type="ordered locus">Afer_0815</name>
</gene>
<reference evidence="7 8" key="1">
    <citation type="journal article" date="2009" name="Stand. Genomic Sci.">
        <title>Complete genome sequence of Acidimicrobium ferrooxidans type strain (ICP).</title>
        <authorList>
            <person name="Clum A."/>
            <person name="Nolan M."/>
            <person name="Lang E."/>
            <person name="Glavina Del Rio T."/>
            <person name="Tice H."/>
            <person name="Copeland A."/>
            <person name="Cheng J.F."/>
            <person name="Lucas S."/>
            <person name="Chen F."/>
            <person name="Bruce D."/>
            <person name="Goodwin L."/>
            <person name="Pitluck S."/>
            <person name="Ivanova N."/>
            <person name="Mavrommatis K."/>
            <person name="Mikhailova N."/>
            <person name="Pati A."/>
            <person name="Chen A."/>
            <person name="Palaniappan K."/>
            <person name="Goker M."/>
            <person name="Spring S."/>
            <person name="Land M."/>
            <person name="Hauser L."/>
            <person name="Chang Y.J."/>
            <person name="Jeffries C.C."/>
            <person name="Chain P."/>
            <person name="Bristow J."/>
            <person name="Eisen J.A."/>
            <person name="Markowitz V."/>
            <person name="Hugenholtz P."/>
            <person name="Kyrpides N.C."/>
            <person name="Klenk H.P."/>
            <person name="Lapidus A."/>
        </authorList>
    </citation>
    <scope>NUCLEOTIDE SEQUENCE [LARGE SCALE GENOMIC DNA]</scope>
    <source>
        <strain evidence="8">DSM 10331 / JCM 15462 / NBRC 103882 / ICP</strain>
    </source>
</reference>
<proteinExistence type="inferred from homology"/>
<evidence type="ECO:0000256" key="4">
    <source>
        <dbReference type="HAMAP-Rule" id="MF_00028"/>
    </source>
</evidence>
<dbReference type="STRING" id="525909.Afer_0815"/>
<feature type="domain" description="CobB/CobQ-like glutamine amidotransferase" evidence="6">
    <location>
        <begin position="252"/>
        <end position="430"/>
    </location>
</feature>
<feature type="domain" description="CobQ/CobB/MinD/ParA nucleotide binding" evidence="5">
    <location>
        <begin position="6"/>
        <end position="228"/>
    </location>
</feature>
<dbReference type="PANTHER" id="PTHR21343">
    <property type="entry name" value="DETHIOBIOTIN SYNTHETASE"/>
    <property type="match status" value="1"/>
</dbReference>
<keyword evidence="8" id="KW-1185">Reference proteome</keyword>
<sequence length="483" mass="50868">MTGALLVVGTGSNVGKSTIVTGLVRILARRGVAVAPFKGQNMALNAAVTVEGGEIGRAQAVQARAAWRDPSVLMNPILVKPTGPGRSQLVVLGKPAGELRAAAWLEGRRGLWPIVLDAFDELRSSVDVVIAEGAGSAAEINLLSGDLTNLALAEARGVPAVLVGDVDRGGVFASIYGHYTVLPPSLARHLHGFVITKLRGDPGLLGPGVRELEDRLATRCYGVVPWHEIALPAEDSLVRHRATAPRAPGQLRVGVVALPHLANETDLDPLVAEGVALSWIDDPSRLSGVDLVIVPGSKATVADLGWLRASGIAAALEDHLREGGWLLGICAGYQMLVDVIDDPVESGEGTVAGLGLVRGRVRFGPEKVLALVEGSLRWPEAASVRGYLMHHGRVVSEEEPFVALGDGQLEGARRGRILATAVHGILDDDRARRALLEAVAEDRGRTLPPPVAFAAYQEARIDEVADLLEEHLALDALWGLLGS</sequence>
<keyword evidence="2 4" id="KW-0169">Cobalamin biosynthesis</keyword>
<dbReference type="EMBL" id="CP001631">
    <property type="protein sequence ID" value="ACU53761.1"/>
    <property type="molecule type" value="Genomic_DNA"/>
</dbReference>
<dbReference type="InterPro" id="IPR033949">
    <property type="entry name" value="CobQ_GATase1"/>
</dbReference>
<dbReference type="Pfam" id="PF07685">
    <property type="entry name" value="GATase_3"/>
    <property type="match status" value="1"/>
</dbReference>
<dbReference type="InterPro" id="IPR029062">
    <property type="entry name" value="Class_I_gatase-like"/>
</dbReference>
<feature type="active site" description="Nucleophile" evidence="4">
    <location>
        <position position="330"/>
    </location>
</feature>
<dbReference type="PROSITE" id="PS51274">
    <property type="entry name" value="GATASE_COBBQ"/>
    <property type="match status" value="1"/>
</dbReference>
<dbReference type="KEGG" id="afo:Afer_0815"/>
<dbReference type="Proteomes" id="UP000000771">
    <property type="component" value="Chromosome"/>
</dbReference>
<dbReference type="InterPro" id="IPR004459">
    <property type="entry name" value="CobQ_synth"/>
</dbReference>
<dbReference type="InterPro" id="IPR011698">
    <property type="entry name" value="GATase_3"/>
</dbReference>
<evidence type="ECO:0000256" key="2">
    <source>
        <dbReference type="ARBA" id="ARBA00022573"/>
    </source>
</evidence>
<dbReference type="eggNOG" id="COG1492">
    <property type="taxonomic scope" value="Bacteria"/>
</dbReference>